<dbReference type="WBParaSite" id="ES5_v2.g15814.t1">
    <property type="protein sequence ID" value="ES5_v2.g15814.t1"/>
    <property type="gene ID" value="ES5_v2.g15814"/>
</dbReference>
<sequence length="143" mass="15574">MVVLLAAGCLAFCYGGNLSCYLLLPNSTRKRYSKWRDIPSEDLSWDPEEDDDDIINVGIFGSSNSRTNSQSNSSSSNEMATSGIGVGENGGRFEIIELKPTRQMRISTTSETFVSYNPAPANANQDNNADEITPQQSLLPSIT</sequence>
<evidence type="ECO:0000313" key="2">
    <source>
        <dbReference type="WBParaSite" id="ES5_v2.g15814.t1"/>
    </source>
</evidence>
<protein>
    <submittedName>
        <fullName evidence="2">Uncharacterized protein</fullName>
    </submittedName>
</protein>
<reference evidence="2" key="1">
    <citation type="submission" date="2022-11" db="UniProtKB">
        <authorList>
            <consortium name="WormBaseParasite"/>
        </authorList>
    </citation>
    <scope>IDENTIFICATION</scope>
</reference>
<organism evidence="1 2">
    <name type="scientific">Panagrolaimus sp. ES5</name>
    <dbReference type="NCBI Taxonomy" id="591445"/>
    <lineage>
        <taxon>Eukaryota</taxon>
        <taxon>Metazoa</taxon>
        <taxon>Ecdysozoa</taxon>
        <taxon>Nematoda</taxon>
        <taxon>Chromadorea</taxon>
        <taxon>Rhabditida</taxon>
        <taxon>Tylenchina</taxon>
        <taxon>Panagrolaimomorpha</taxon>
        <taxon>Panagrolaimoidea</taxon>
        <taxon>Panagrolaimidae</taxon>
        <taxon>Panagrolaimus</taxon>
    </lineage>
</organism>
<evidence type="ECO:0000313" key="1">
    <source>
        <dbReference type="Proteomes" id="UP000887579"/>
    </source>
</evidence>
<accession>A0AC34FEY3</accession>
<proteinExistence type="predicted"/>
<name>A0AC34FEY3_9BILA</name>
<dbReference type="Proteomes" id="UP000887579">
    <property type="component" value="Unplaced"/>
</dbReference>